<evidence type="ECO:0000256" key="2">
    <source>
        <dbReference type="ARBA" id="ARBA00026073"/>
    </source>
</evidence>
<evidence type="ECO:0000256" key="1">
    <source>
        <dbReference type="ARBA" id="ARBA00025483"/>
    </source>
</evidence>
<dbReference type="GO" id="GO:0003887">
    <property type="term" value="F:DNA-directed DNA polymerase activity"/>
    <property type="evidence" value="ECO:0007669"/>
    <property type="project" value="InterPro"/>
</dbReference>
<accession>A0A9D2KB02</accession>
<dbReference type="EMBL" id="DXAQ01000122">
    <property type="protein sequence ID" value="HIZ89884.1"/>
    <property type="molecule type" value="Genomic_DNA"/>
</dbReference>
<feature type="domain" description="Exonuclease" evidence="3">
    <location>
        <begin position="10"/>
        <end position="183"/>
    </location>
</feature>
<evidence type="ECO:0000259" key="3">
    <source>
        <dbReference type="SMART" id="SM00479"/>
    </source>
</evidence>
<dbReference type="SMART" id="SM00479">
    <property type="entry name" value="EXOIII"/>
    <property type="match status" value="1"/>
</dbReference>
<dbReference type="NCBIfam" id="TIGR00573">
    <property type="entry name" value="dnaq"/>
    <property type="match status" value="1"/>
</dbReference>
<dbReference type="Pfam" id="PF00929">
    <property type="entry name" value="RNase_T"/>
    <property type="match status" value="1"/>
</dbReference>
<reference evidence="4" key="1">
    <citation type="journal article" date="2021" name="PeerJ">
        <title>Extensive microbial diversity within the chicken gut microbiome revealed by metagenomics and culture.</title>
        <authorList>
            <person name="Gilroy R."/>
            <person name="Ravi A."/>
            <person name="Getino M."/>
            <person name="Pursley I."/>
            <person name="Horton D.L."/>
            <person name="Alikhan N.F."/>
            <person name="Baker D."/>
            <person name="Gharbi K."/>
            <person name="Hall N."/>
            <person name="Watson M."/>
            <person name="Adriaenssens E.M."/>
            <person name="Foster-Nyarko E."/>
            <person name="Jarju S."/>
            <person name="Secka A."/>
            <person name="Antonio M."/>
            <person name="Oren A."/>
            <person name="Chaudhuri R.R."/>
            <person name="La Ragione R."/>
            <person name="Hildebrand F."/>
            <person name="Pallen M.J."/>
        </authorList>
    </citation>
    <scope>NUCLEOTIDE SEQUENCE</scope>
    <source>
        <strain evidence="4">ChiW4-1371</strain>
    </source>
</reference>
<dbReference type="GO" id="GO:0045004">
    <property type="term" value="P:DNA replication proofreading"/>
    <property type="evidence" value="ECO:0007669"/>
    <property type="project" value="TreeGrafter"/>
</dbReference>
<name>A0A9D2KB02_9BACT</name>
<dbReference type="GO" id="GO:0008408">
    <property type="term" value="F:3'-5' exonuclease activity"/>
    <property type="evidence" value="ECO:0007669"/>
    <property type="project" value="TreeGrafter"/>
</dbReference>
<dbReference type="FunFam" id="3.30.420.10:FF:000045">
    <property type="entry name" value="3'-5' exonuclease DinG"/>
    <property type="match status" value="1"/>
</dbReference>
<dbReference type="GO" id="GO:0003677">
    <property type="term" value="F:DNA binding"/>
    <property type="evidence" value="ECO:0007669"/>
    <property type="project" value="InterPro"/>
</dbReference>
<gene>
    <name evidence="4" type="ORF">H9804_08050</name>
</gene>
<dbReference type="Gene3D" id="3.30.420.10">
    <property type="entry name" value="Ribonuclease H-like superfamily/Ribonuclease H"/>
    <property type="match status" value="1"/>
</dbReference>
<proteinExistence type="predicted"/>
<dbReference type="GO" id="GO:0005829">
    <property type="term" value="C:cytosol"/>
    <property type="evidence" value="ECO:0007669"/>
    <property type="project" value="TreeGrafter"/>
</dbReference>
<keyword evidence="4" id="KW-0378">Hydrolase</keyword>
<reference evidence="4" key="2">
    <citation type="submission" date="2021-04" db="EMBL/GenBank/DDBJ databases">
        <authorList>
            <person name="Gilroy R."/>
        </authorList>
    </citation>
    <scope>NUCLEOTIDE SEQUENCE</scope>
    <source>
        <strain evidence="4">ChiW4-1371</strain>
    </source>
</reference>
<dbReference type="Proteomes" id="UP000824176">
    <property type="component" value="Unassembled WGS sequence"/>
</dbReference>
<evidence type="ECO:0000313" key="5">
    <source>
        <dbReference type="Proteomes" id="UP000824176"/>
    </source>
</evidence>
<dbReference type="CDD" id="cd06127">
    <property type="entry name" value="DEDDh"/>
    <property type="match status" value="1"/>
</dbReference>
<sequence length="192" mass="22002">MKNTPFNKLTYTVVDTETTGYSPKYAKMVEIAAVKIYPDYNIDYENTFSELINPEIEIPYNAYKIHKISNEMVQDKPLIHEVLPSFLSFATNTVIVGHNVNFDMRFIEHEASCCSLPLQFPYSIDTVKLAKKAVPGLPAYKLDNLIEYFNINLNIPESDRHRALFDAVNTAIVLTECFKLLEKQGIYDISHL</sequence>
<dbReference type="InterPro" id="IPR006054">
    <property type="entry name" value="DnaQ"/>
</dbReference>
<dbReference type="InterPro" id="IPR036397">
    <property type="entry name" value="RNaseH_sf"/>
</dbReference>
<dbReference type="AlphaFoldDB" id="A0A9D2KB02"/>
<comment type="subunit">
    <text evidence="2">DNA polymerase III contains a core (composed of alpha, epsilon and theta chains) that associates with a tau subunit. This core dimerizes to form the POLIII' complex. PolIII' associates with the gamma complex (composed of gamma, delta, delta', psi and chi chains) and with the beta chain to form the complete DNA polymerase III complex.</text>
</comment>
<comment type="function">
    <text evidence="1">DNA polymerase III is a complex, multichain enzyme responsible for most of the replicative synthesis in bacteria. The epsilon subunit contain the editing function and is a proofreading 3'-5' exonuclease.</text>
</comment>
<dbReference type="InterPro" id="IPR012337">
    <property type="entry name" value="RNaseH-like_sf"/>
</dbReference>
<dbReference type="PANTHER" id="PTHR30231">
    <property type="entry name" value="DNA POLYMERASE III SUBUNIT EPSILON"/>
    <property type="match status" value="1"/>
</dbReference>
<dbReference type="InterPro" id="IPR013520">
    <property type="entry name" value="Ribonucl_H"/>
</dbReference>
<evidence type="ECO:0000313" key="4">
    <source>
        <dbReference type="EMBL" id="HIZ89884.1"/>
    </source>
</evidence>
<comment type="caution">
    <text evidence="4">The sequence shown here is derived from an EMBL/GenBank/DDBJ whole genome shotgun (WGS) entry which is preliminary data.</text>
</comment>
<organism evidence="4 5">
    <name type="scientific">Candidatus Mucispirillum faecigallinarum</name>
    <dbReference type="NCBI Taxonomy" id="2838699"/>
    <lineage>
        <taxon>Bacteria</taxon>
        <taxon>Pseudomonadati</taxon>
        <taxon>Deferribacterota</taxon>
        <taxon>Deferribacteres</taxon>
        <taxon>Deferribacterales</taxon>
        <taxon>Mucispirillaceae</taxon>
        <taxon>Mucispirillum</taxon>
    </lineage>
</organism>
<keyword evidence="4" id="KW-0540">Nuclease</keyword>
<dbReference type="SUPFAM" id="SSF53098">
    <property type="entry name" value="Ribonuclease H-like"/>
    <property type="match status" value="1"/>
</dbReference>
<keyword evidence="4" id="KW-0269">Exonuclease</keyword>
<dbReference type="PANTHER" id="PTHR30231:SF41">
    <property type="entry name" value="DNA POLYMERASE III SUBUNIT EPSILON"/>
    <property type="match status" value="1"/>
</dbReference>
<protein>
    <submittedName>
        <fullName evidence="4">3'-5' exonuclease</fullName>
    </submittedName>
</protein>